<dbReference type="NCBIfam" id="NF041278">
    <property type="entry name" value="CmcJ_NvfI_EfuI"/>
    <property type="match status" value="1"/>
</dbReference>
<accession>A0A2N6NE79</accession>
<dbReference type="GO" id="GO:0016491">
    <property type="term" value="F:oxidoreductase activity"/>
    <property type="evidence" value="ECO:0007669"/>
    <property type="project" value="InterPro"/>
</dbReference>
<evidence type="ECO:0000313" key="3">
    <source>
        <dbReference type="Proteomes" id="UP000235728"/>
    </source>
</evidence>
<dbReference type="PANTHER" id="PTHR34598">
    <property type="entry name" value="BLL6449 PROTEIN"/>
    <property type="match status" value="1"/>
</dbReference>
<dbReference type="EMBL" id="MRVG01000010">
    <property type="protein sequence ID" value="PMB65588.1"/>
    <property type="molecule type" value="Genomic_DNA"/>
</dbReference>
<reference evidence="2 3" key="1">
    <citation type="journal article" date="2016" name="Appl. Microbiol. Biotechnol.">
        <title>Characterization of T-DNA insertion mutants with decreased virulence in the entomopathogenic fungus Beauveria bassiana JEF-007.</title>
        <authorList>
            <person name="Kim S."/>
            <person name="Lee S.J."/>
            <person name="Nai Y.S."/>
            <person name="Yu J.S."/>
            <person name="Lee M.R."/>
            <person name="Yang Y.T."/>
            <person name="Kim J.S."/>
        </authorList>
    </citation>
    <scope>NUCLEOTIDE SEQUENCE [LARGE SCALE GENOMIC DNA]</scope>
    <source>
        <strain evidence="2 3">JEF-007</strain>
    </source>
</reference>
<evidence type="ECO:0000313" key="2">
    <source>
        <dbReference type="EMBL" id="PMB65588.1"/>
    </source>
</evidence>
<comment type="similarity">
    <text evidence="1">Belongs to the asaB hydroxylase/desaturase family.</text>
</comment>
<name>A0A2N6NE79_BEABA</name>
<organism evidence="2 3">
    <name type="scientific">Beauveria bassiana</name>
    <name type="common">White muscardine disease fungus</name>
    <name type="synonym">Tritirachium shiotae</name>
    <dbReference type="NCBI Taxonomy" id="176275"/>
    <lineage>
        <taxon>Eukaryota</taxon>
        <taxon>Fungi</taxon>
        <taxon>Dikarya</taxon>
        <taxon>Ascomycota</taxon>
        <taxon>Pezizomycotina</taxon>
        <taxon>Sordariomycetes</taxon>
        <taxon>Hypocreomycetidae</taxon>
        <taxon>Hypocreales</taxon>
        <taxon>Cordycipitaceae</taxon>
        <taxon>Beauveria</taxon>
    </lineage>
</organism>
<protein>
    <recommendedName>
        <fullName evidence="4">Methyltransferase</fullName>
    </recommendedName>
</protein>
<dbReference type="InterPro" id="IPR044053">
    <property type="entry name" value="AsaB-like"/>
</dbReference>
<evidence type="ECO:0008006" key="4">
    <source>
        <dbReference type="Google" id="ProtNLM"/>
    </source>
</evidence>
<proteinExistence type="inferred from homology"/>
<dbReference type="OMA" id="DMAMTDG"/>
<dbReference type="PANTHER" id="PTHR34598:SF3">
    <property type="entry name" value="OXIDOREDUCTASE AN1597"/>
    <property type="match status" value="1"/>
</dbReference>
<gene>
    <name evidence="2" type="ORF">BM221_008949</name>
</gene>
<dbReference type="Proteomes" id="UP000235728">
    <property type="component" value="Unassembled WGS sequence"/>
</dbReference>
<sequence length="284" mass="32653">MVQATLNFYLEPEKGGHAYFSVGTAGSYRRKFDQKSVEITDINGLEQDYTLETHGFQFCKQILSEKTFQDEVIIRSTVYGETESLIKNITGATRVHIFEHSIRRASREAIQKKVDTDPNFNDDNTPVTDVGPARVVHTDFSDEGALDILHNNMPSDLAAELAQKRWSIINVWRPIKPITKDPITVCDSFSVEDDDLIPIPMAIPGKRPWSVNYLRYRPEQAWYYRSAMTPEDVLLFKNFDSTSKRETVAKRVPHTSFDDARTRDDANRESIEMRCLVFWENGYS</sequence>
<evidence type="ECO:0000256" key="1">
    <source>
        <dbReference type="ARBA" id="ARBA00023604"/>
    </source>
</evidence>
<dbReference type="AlphaFoldDB" id="A0A2N6NE79"/>
<comment type="caution">
    <text evidence="2">The sequence shown here is derived from an EMBL/GenBank/DDBJ whole genome shotgun (WGS) entry which is preliminary data.</text>
</comment>